<feature type="signal peptide" evidence="5">
    <location>
        <begin position="1"/>
        <end position="22"/>
    </location>
</feature>
<evidence type="ECO:0000313" key="8">
    <source>
        <dbReference type="Proteomes" id="UP000288805"/>
    </source>
</evidence>
<dbReference type="Pfam" id="PF03088">
    <property type="entry name" value="Str_synth"/>
    <property type="match status" value="1"/>
</dbReference>
<dbReference type="InterPro" id="IPR018119">
    <property type="entry name" value="Strictosidine_synth_cons-reg"/>
</dbReference>
<evidence type="ECO:0000313" key="7">
    <source>
        <dbReference type="EMBL" id="RVX16280.1"/>
    </source>
</evidence>
<feature type="chain" id="PRO_5019408548" evidence="5">
    <location>
        <begin position="23"/>
        <end position="166"/>
    </location>
</feature>
<protein>
    <submittedName>
        <fullName evidence="7">Protein strictosidine synthase-like 10</fullName>
    </submittedName>
</protein>
<dbReference type="GO" id="GO:0005773">
    <property type="term" value="C:vacuole"/>
    <property type="evidence" value="ECO:0007669"/>
    <property type="project" value="UniProtKB-SubCell"/>
</dbReference>
<evidence type="ECO:0000259" key="6">
    <source>
        <dbReference type="Pfam" id="PF03088"/>
    </source>
</evidence>
<dbReference type="PANTHER" id="PTHR10426">
    <property type="entry name" value="STRICTOSIDINE SYNTHASE-RELATED"/>
    <property type="match status" value="1"/>
</dbReference>
<comment type="subcellular location">
    <subcellularLocation>
        <location evidence="1">Vacuole</location>
    </subcellularLocation>
</comment>
<evidence type="ECO:0000256" key="2">
    <source>
        <dbReference type="ARBA" id="ARBA00009191"/>
    </source>
</evidence>
<gene>
    <name evidence="7" type="primary">SSL10_17</name>
    <name evidence="7" type="ORF">CK203_014353</name>
</gene>
<comment type="similarity">
    <text evidence="2">Belongs to the strictosidine synthase family.</text>
</comment>
<dbReference type="Proteomes" id="UP000288805">
    <property type="component" value="Unassembled WGS sequence"/>
</dbReference>
<sequence length="166" mass="18330">MKLSQFFIFSFISISLFGCVNSHQAFKYDTLELPSGVPNMAGRSFAITSPFRIPKFCDGSLNPAMEQVCGRPLGLKFNEATCDLYIADAYFGLLVVGQNGGVAKQVAISAKGVPFRFTNALDIDQNTGVVYFTDTSTIFQRWAYAIAMQIGDKTGRLLKYDPRPKK</sequence>
<keyword evidence="4" id="KW-0325">Glycoprotein</keyword>
<evidence type="ECO:0000256" key="3">
    <source>
        <dbReference type="ARBA" id="ARBA00022554"/>
    </source>
</evidence>
<dbReference type="InterPro" id="IPR011042">
    <property type="entry name" value="6-blade_b-propeller_TolB-like"/>
</dbReference>
<keyword evidence="3" id="KW-0926">Vacuole</keyword>
<keyword evidence="5" id="KW-0732">Signal</keyword>
<dbReference type="AlphaFoldDB" id="A0A438K4Z8"/>
<reference evidence="7 8" key="1">
    <citation type="journal article" date="2018" name="PLoS Genet.">
        <title>Population sequencing reveals clonal diversity and ancestral inbreeding in the grapevine cultivar Chardonnay.</title>
        <authorList>
            <person name="Roach M.J."/>
            <person name="Johnson D.L."/>
            <person name="Bohlmann J."/>
            <person name="van Vuuren H.J."/>
            <person name="Jones S.J."/>
            <person name="Pretorius I.S."/>
            <person name="Schmidt S.A."/>
            <person name="Borneman A.R."/>
        </authorList>
    </citation>
    <scope>NUCLEOTIDE SEQUENCE [LARGE SCALE GENOMIC DNA]</scope>
    <source>
        <strain evidence="8">cv. Chardonnay</strain>
        <tissue evidence="7">Leaf</tissue>
    </source>
</reference>
<dbReference type="PROSITE" id="PS51257">
    <property type="entry name" value="PROKAR_LIPOPROTEIN"/>
    <property type="match status" value="1"/>
</dbReference>
<feature type="domain" description="Strictosidine synthase conserved region" evidence="6">
    <location>
        <begin position="119"/>
        <end position="165"/>
    </location>
</feature>
<name>A0A438K4Z8_VITVI</name>
<evidence type="ECO:0000256" key="1">
    <source>
        <dbReference type="ARBA" id="ARBA00004116"/>
    </source>
</evidence>
<proteinExistence type="inferred from homology"/>
<accession>A0A438K4Z8</accession>
<dbReference type="Gene3D" id="2.120.10.30">
    <property type="entry name" value="TolB, C-terminal domain"/>
    <property type="match status" value="1"/>
</dbReference>
<comment type="caution">
    <text evidence="7">The sequence shown here is derived from an EMBL/GenBank/DDBJ whole genome shotgun (WGS) entry which is preliminary data.</text>
</comment>
<evidence type="ECO:0000256" key="4">
    <source>
        <dbReference type="ARBA" id="ARBA00023180"/>
    </source>
</evidence>
<dbReference type="PANTHER" id="PTHR10426:SF86">
    <property type="entry name" value="PROTEIN STRICTOSIDINE SYNTHASE-LIKE 10-LIKE"/>
    <property type="match status" value="1"/>
</dbReference>
<dbReference type="SUPFAM" id="SSF63829">
    <property type="entry name" value="Calcium-dependent phosphotriesterase"/>
    <property type="match status" value="1"/>
</dbReference>
<organism evidence="7 8">
    <name type="scientific">Vitis vinifera</name>
    <name type="common">Grape</name>
    <dbReference type="NCBI Taxonomy" id="29760"/>
    <lineage>
        <taxon>Eukaryota</taxon>
        <taxon>Viridiplantae</taxon>
        <taxon>Streptophyta</taxon>
        <taxon>Embryophyta</taxon>
        <taxon>Tracheophyta</taxon>
        <taxon>Spermatophyta</taxon>
        <taxon>Magnoliopsida</taxon>
        <taxon>eudicotyledons</taxon>
        <taxon>Gunneridae</taxon>
        <taxon>Pentapetalae</taxon>
        <taxon>rosids</taxon>
        <taxon>Vitales</taxon>
        <taxon>Vitaceae</taxon>
        <taxon>Viteae</taxon>
        <taxon>Vitis</taxon>
    </lineage>
</organism>
<dbReference type="EMBL" id="QGNW01000016">
    <property type="protein sequence ID" value="RVX16280.1"/>
    <property type="molecule type" value="Genomic_DNA"/>
</dbReference>
<evidence type="ECO:0000256" key="5">
    <source>
        <dbReference type="SAM" id="SignalP"/>
    </source>
</evidence>